<dbReference type="InterPro" id="IPR012816">
    <property type="entry name" value="NADAR"/>
</dbReference>
<evidence type="ECO:0000313" key="5">
    <source>
        <dbReference type="Proteomes" id="UP000219327"/>
    </source>
</evidence>
<dbReference type="Pfam" id="PF08719">
    <property type="entry name" value="NADAR"/>
    <property type="match status" value="1"/>
</dbReference>
<comment type="catalytic activity">
    <reaction evidence="2">
        <text>2,5-diamino-6-hydroxy-4-(5-phosphoribosylamino)-pyrimidine + H2O = 2,5,6-triamino-4-hydroxypyrimidine + D-ribose 5-phosphate</text>
        <dbReference type="Rhea" id="RHEA:23436"/>
        <dbReference type="ChEBI" id="CHEBI:15377"/>
        <dbReference type="ChEBI" id="CHEBI:58614"/>
        <dbReference type="ChEBI" id="CHEBI:78346"/>
        <dbReference type="ChEBI" id="CHEBI:137796"/>
    </reaction>
</comment>
<sequence length="155" mass="18397">MSIFDAVSEDAHFLSRKDSSELLGTYSEHTILLDGEHWPTVEHYFQAMQFAKPEDQNRILDAATPRDAQKRGRWAWLRGRRGDWKQTRVAFMTRGVYIKCRSYPEVEAALLETGDRRLVENSQYDYFWGCGRDRRGHNYYGELLMRVRTRLQEEE</sequence>
<gene>
    <name evidence="4" type="ORF">CNE99_07755</name>
</gene>
<dbReference type="InterPro" id="IPR037238">
    <property type="entry name" value="YbiA-like_sf"/>
</dbReference>
<evidence type="ECO:0000313" key="4">
    <source>
        <dbReference type="EMBL" id="PDH37783.1"/>
    </source>
</evidence>
<dbReference type="AlphaFoldDB" id="A0A2A5WNC0"/>
<comment type="caution">
    <text evidence="4">The sequence shown here is derived from an EMBL/GenBank/DDBJ whole genome shotgun (WGS) entry which is preliminary data.</text>
</comment>
<proteinExistence type="predicted"/>
<comment type="catalytic activity">
    <reaction evidence="1">
        <text>5-amino-6-(5-phospho-D-ribosylamino)uracil + H2O = 5,6-diaminouracil + D-ribose 5-phosphate</text>
        <dbReference type="Rhea" id="RHEA:55020"/>
        <dbReference type="ChEBI" id="CHEBI:15377"/>
        <dbReference type="ChEBI" id="CHEBI:46252"/>
        <dbReference type="ChEBI" id="CHEBI:58453"/>
        <dbReference type="ChEBI" id="CHEBI:78346"/>
    </reaction>
</comment>
<feature type="domain" description="NADAR" evidence="3">
    <location>
        <begin position="9"/>
        <end position="152"/>
    </location>
</feature>
<accession>A0A2A5WNC0</accession>
<dbReference type="CDD" id="cd15457">
    <property type="entry name" value="NADAR"/>
    <property type="match status" value="1"/>
</dbReference>
<evidence type="ECO:0000259" key="3">
    <source>
        <dbReference type="Pfam" id="PF08719"/>
    </source>
</evidence>
<name>A0A2A5WNC0_9GAMM</name>
<dbReference type="Gene3D" id="1.10.357.40">
    <property type="entry name" value="YbiA-like"/>
    <property type="match status" value="1"/>
</dbReference>
<dbReference type="SUPFAM" id="SSF143990">
    <property type="entry name" value="YbiA-like"/>
    <property type="match status" value="1"/>
</dbReference>
<keyword evidence="4" id="KW-0378">Hydrolase</keyword>
<dbReference type="Proteomes" id="UP000219327">
    <property type="component" value="Unassembled WGS sequence"/>
</dbReference>
<dbReference type="NCBIfam" id="TIGR02464">
    <property type="entry name" value="ribofla_fusion"/>
    <property type="match status" value="1"/>
</dbReference>
<dbReference type="EMBL" id="NTKD01000044">
    <property type="protein sequence ID" value="PDH37783.1"/>
    <property type="molecule type" value="Genomic_DNA"/>
</dbReference>
<protein>
    <submittedName>
        <fullName evidence="4">GTP cyclohydrolase</fullName>
    </submittedName>
</protein>
<evidence type="ECO:0000256" key="1">
    <source>
        <dbReference type="ARBA" id="ARBA00000022"/>
    </source>
</evidence>
<evidence type="ECO:0000256" key="2">
    <source>
        <dbReference type="ARBA" id="ARBA00000751"/>
    </source>
</evidence>
<dbReference type="GO" id="GO:0016787">
    <property type="term" value="F:hydrolase activity"/>
    <property type="evidence" value="ECO:0007669"/>
    <property type="project" value="UniProtKB-KW"/>
</dbReference>
<organism evidence="4 5">
    <name type="scientific">OM182 bacterium MED-G24</name>
    <dbReference type="NCBI Taxonomy" id="1986255"/>
    <lineage>
        <taxon>Bacteria</taxon>
        <taxon>Pseudomonadati</taxon>
        <taxon>Pseudomonadota</taxon>
        <taxon>Gammaproteobacteria</taxon>
        <taxon>OMG group</taxon>
        <taxon>OM182 clade</taxon>
    </lineage>
</organism>
<reference evidence="4 5" key="1">
    <citation type="submission" date="2017-08" db="EMBL/GenBank/DDBJ databases">
        <title>Fine stratification of microbial communities through a metagenomic profile of the photic zone.</title>
        <authorList>
            <person name="Haro-Moreno J.M."/>
            <person name="Lopez-Perez M."/>
            <person name="De La Torre J."/>
            <person name="Picazo A."/>
            <person name="Camacho A."/>
            <person name="Rodriguez-Valera F."/>
        </authorList>
    </citation>
    <scope>NUCLEOTIDE SEQUENCE [LARGE SCALE GENOMIC DNA]</scope>
    <source>
        <strain evidence="4">MED-G24</strain>
    </source>
</reference>